<reference evidence="2" key="1">
    <citation type="submission" date="2016-07" db="EMBL/GenBank/DDBJ databases">
        <authorList>
            <person name="Wan K."/>
            <person name="Booth B."/>
            <person name="Spirohn K."/>
            <person name="Hao T."/>
            <person name="Hu Y."/>
            <person name="Calderwood M."/>
            <person name="Hill D."/>
            <person name="Mohr S."/>
            <person name="Vidal M."/>
            <person name="Celniker S."/>
            <person name="Perrimon N."/>
        </authorList>
    </citation>
    <scope>NUCLEOTIDE SEQUENCE</scope>
</reference>
<gene>
    <name evidence="2" type="primary">OBP36</name>
</gene>
<dbReference type="PANTHER" id="PTHR11008">
    <property type="entry name" value="PROTEIN TAKEOUT-LIKE PROTEIN"/>
    <property type="match status" value="1"/>
</dbReference>
<sequence>MNKNYNMITFFKVCLFLHVVYAGDIAPFITKCKWDDSNCLKSSTQNAIAIFAKGIPELGVETLDPINVANLDASSKTLKLFLKNTTGTGLKDTIVKKVSRSISESKLLVTLQCTVDFKGQYEMNGRLIFVPIEGNGGARVILRKIIITVEVDLGEKIGDDGLKRWNINDWKHSYELKDKATIELENLFNGNKILGFAAHNLIASNSNEIVLEVGPPIVKAIVEKIVNNVKRFFEKVPAEDLELL</sequence>
<dbReference type="PANTHER" id="PTHR11008:SF41">
    <property type="entry name" value="RE70318P"/>
    <property type="match status" value="1"/>
</dbReference>
<dbReference type="Pfam" id="PF06585">
    <property type="entry name" value="JHBP"/>
    <property type="match status" value="1"/>
</dbReference>
<protein>
    <submittedName>
        <fullName evidence="2">Odorant Binding Protein 36</fullName>
    </submittedName>
</protein>
<reference evidence="2" key="2">
    <citation type="journal article" date="2017" name="Front. Physiol.">
        <title>Identification and Expression Profiling of Chemosensory Genes in Dendrolimus punctatus Walker.</title>
        <authorList>
            <person name="Zhang S.F."/>
            <person name="Liu H.H."/>
            <person name="Kong X.B."/>
            <person name="Wang H.B."/>
            <person name="Liu F."/>
            <person name="Zhang Z."/>
        </authorList>
    </citation>
    <scope>NUCLEOTIDE SEQUENCE</scope>
</reference>
<dbReference type="EMBL" id="KX585302">
    <property type="protein sequence ID" value="ARO70195.1"/>
    <property type="molecule type" value="mRNA"/>
</dbReference>
<organism evidence="2">
    <name type="scientific">Dendrolimus punctatus</name>
    <name type="common">masson pine moth</name>
    <dbReference type="NCBI Taxonomy" id="238572"/>
    <lineage>
        <taxon>Eukaryota</taxon>
        <taxon>Metazoa</taxon>
        <taxon>Ecdysozoa</taxon>
        <taxon>Arthropoda</taxon>
        <taxon>Hexapoda</taxon>
        <taxon>Insecta</taxon>
        <taxon>Pterygota</taxon>
        <taxon>Neoptera</taxon>
        <taxon>Endopterygota</taxon>
        <taxon>Lepidoptera</taxon>
        <taxon>Glossata</taxon>
        <taxon>Ditrysia</taxon>
        <taxon>Bombycoidea</taxon>
        <taxon>Lasiocampidae</taxon>
        <taxon>Dendrolimus</taxon>
    </lineage>
</organism>
<dbReference type="InterPro" id="IPR038606">
    <property type="entry name" value="To_sf"/>
</dbReference>
<dbReference type="SMART" id="SM00700">
    <property type="entry name" value="JHBP"/>
    <property type="match status" value="1"/>
</dbReference>
<keyword evidence="1" id="KW-0732">Signal</keyword>
<accession>A0A2K8GKN2</accession>
<feature type="chain" id="PRO_5014616398" evidence="1">
    <location>
        <begin position="23"/>
        <end position="244"/>
    </location>
</feature>
<proteinExistence type="evidence at transcript level"/>
<dbReference type="Gene3D" id="3.15.10.30">
    <property type="entry name" value="Haemolymph juvenile hormone binding protein"/>
    <property type="match status" value="1"/>
</dbReference>
<feature type="signal peptide" evidence="1">
    <location>
        <begin position="1"/>
        <end position="22"/>
    </location>
</feature>
<dbReference type="InterPro" id="IPR010562">
    <property type="entry name" value="Haemolymph_juvenile_hormone-bd"/>
</dbReference>
<dbReference type="AlphaFoldDB" id="A0A2K8GKN2"/>
<dbReference type="GO" id="GO:0005615">
    <property type="term" value="C:extracellular space"/>
    <property type="evidence" value="ECO:0007669"/>
    <property type="project" value="TreeGrafter"/>
</dbReference>
<name>A0A2K8GKN2_9NEOP</name>
<evidence type="ECO:0000313" key="2">
    <source>
        <dbReference type="EMBL" id="ARO70195.1"/>
    </source>
</evidence>
<evidence type="ECO:0000256" key="1">
    <source>
        <dbReference type="SAM" id="SignalP"/>
    </source>
</evidence>